<organism evidence="1 2">
    <name type="scientific">Eschrichtius robustus</name>
    <name type="common">California gray whale</name>
    <name type="synonym">Eschrichtius gibbosus</name>
    <dbReference type="NCBI Taxonomy" id="9764"/>
    <lineage>
        <taxon>Eukaryota</taxon>
        <taxon>Metazoa</taxon>
        <taxon>Chordata</taxon>
        <taxon>Craniata</taxon>
        <taxon>Vertebrata</taxon>
        <taxon>Euteleostomi</taxon>
        <taxon>Mammalia</taxon>
        <taxon>Eutheria</taxon>
        <taxon>Laurasiatheria</taxon>
        <taxon>Artiodactyla</taxon>
        <taxon>Whippomorpha</taxon>
        <taxon>Cetacea</taxon>
        <taxon>Mysticeti</taxon>
        <taxon>Eschrichtiidae</taxon>
        <taxon>Eschrichtius</taxon>
    </lineage>
</organism>
<evidence type="ECO:0000313" key="1">
    <source>
        <dbReference type="EMBL" id="KAJ8783863.1"/>
    </source>
</evidence>
<sequence>MWDPPGPGFEPVSPALAGGFLTTAPPGKPANIFVLFCSTSSRRAGSVVVAHGPSCSAACGILPDQGSNPCPLHWQADSQPLRHQGSPVLVLI</sequence>
<comment type="caution">
    <text evidence="1">The sequence shown here is derived from an EMBL/GenBank/DDBJ whole genome shotgun (WGS) entry which is preliminary data.</text>
</comment>
<proteinExistence type="predicted"/>
<accession>A0AB34GWT9</accession>
<dbReference type="Proteomes" id="UP001159641">
    <property type="component" value="Unassembled WGS sequence"/>
</dbReference>
<reference evidence="1 2" key="1">
    <citation type="submission" date="2022-11" db="EMBL/GenBank/DDBJ databases">
        <title>Whole genome sequence of Eschrichtius robustus ER-17-0199.</title>
        <authorList>
            <person name="Bruniche-Olsen A."/>
            <person name="Black A.N."/>
            <person name="Fields C.J."/>
            <person name="Walden K."/>
            <person name="Dewoody J.A."/>
        </authorList>
    </citation>
    <scope>NUCLEOTIDE SEQUENCE [LARGE SCALE GENOMIC DNA]</scope>
    <source>
        <strain evidence="1">ER-17-0199</strain>
        <tissue evidence="1">Blubber</tissue>
    </source>
</reference>
<protein>
    <submittedName>
        <fullName evidence="1">Uncharacterized protein</fullName>
    </submittedName>
</protein>
<evidence type="ECO:0000313" key="2">
    <source>
        <dbReference type="Proteomes" id="UP001159641"/>
    </source>
</evidence>
<gene>
    <name evidence="1" type="ORF">J1605_008906</name>
</gene>
<keyword evidence="2" id="KW-1185">Reference proteome</keyword>
<dbReference type="AlphaFoldDB" id="A0AB34GWT9"/>
<name>A0AB34GWT9_ESCRO</name>
<dbReference type="EMBL" id="JAIQCJ010002079">
    <property type="protein sequence ID" value="KAJ8783863.1"/>
    <property type="molecule type" value="Genomic_DNA"/>
</dbReference>